<feature type="domain" description="SnoaL-like" evidence="1">
    <location>
        <begin position="63"/>
        <end position="164"/>
    </location>
</feature>
<dbReference type="Gene3D" id="3.30.160.390">
    <property type="entry name" value="Integrase, DNA-binding domain"/>
    <property type="match status" value="1"/>
</dbReference>
<dbReference type="InterPro" id="IPR038488">
    <property type="entry name" value="Integrase_DNA-bd_sf"/>
</dbReference>
<protein>
    <recommendedName>
        <fullName evidence="1">SnoaL-like domain-containing protein</fullName>
    </recommendedName>
</protein>
<evidence type="ECO:0000313" key="2">
    <source>
        <dbReference type="EMBL" id="RAT34254.1"/>
    </source>
</evidence>
<dbReference type="Proteomes" id="UP000250186">
    <property type="component" value="Unassembled WGS sequence"/>
</dbReference>
<reference evidence="2 3" key="1">
    <citation type="submission" date="2016-02" db="EMBL/GenBank/DDBJ databases">
        <title>Species-wide whole genome sequencing reveals diversity, host range in Lonsdalea quercina.</title>
        <authorList>
            <person name="Li Y."/>
        </authorList>
    </citation>
    <scope>NUCLEOTIDE SEQUENCE [LARGE SCALE GENOMIC DNA]</scope>
    <source>
        <strain evidence="2 3">CFCC 12721</strain>
    </source>
</reference>
<proteinExistence type="predicted"/>
<dbReference type="EMBL" id="LUSW01000017">
    <property type="protein sequence ID" value="RAT34254.1"/>
    <property type="molecule type" value="Genomic_DNA"/>
</dbReference>
<evidence type="ECO:0000259" key="1">
    <source>
        <dbReference type="Pfam" id="PF12680"/>
    </source>
</evidence>
<dbReference type="InterPro" id="IPR037401">
    <property type="entry name" value="SnoaL-like"/>
</dbReference>
<dbReference type="SUPFAM" id="SSF54427">
    <property type="entry name" value="NTF2-like"/>
    <property type="match status" value="1"/>
</dbReference>
<dbReference type="Gene3D" id="3.10.450.50">
    <property type="match status" value="1"/>
</dbReference>
<evidence type="ECO:0000313" key="3">
    <source>
        <dbReference type="Proteomes" id="UP000250186"/>
    </source>
</evidence>
<sequence length="226" mass="24924">MSLADARQQRDGIRKLLAQNTNPAQQRAAEKAARSPVKNFKTMALGWHKSNTGAERKKDCRGLSAAFAEGKLDDIVSLLDDNIVWHIDGEPSVSSVGLLKGPAGLQDFPQNFKPRDFSISEIIPHNDSVLVLGRFRHIVLSAGNAVGSDIIIHFKVSGSKIIRYQMLEGPALLAGLLMPVMNGSFSRLELMALCIITAILAKDRRLFLLTDCSRIINFSRHNFRCC</sequence>
<accession>A0ABX9EPY0</accession>
<keyword evidence="3" id="KW-1185">Reference proteome</keyword>
<dbReference type="Pfam" id="PF12680">
    <property type="entry name" value="SnoaL_2"/>
    <property type="match status" value="1"/>
</dbReference>
<name>A0ABX9EPY0_9GAMM</name>
<comment type="caution">
    <text evidence="2">The sequence shown here is derived from an EMBL/GenBank/DDBJ whole genome shotgun (WGS) entry which is preliminary data.</text>
</comment>
<dbReference type="InterPro" id="IPR032710">
    <property type="entry name" value="NTF2-like_dom_sf"/>
</dbReference>
<organism evidence="2 3">
    <name type="scientific">Lonsdalea populi</name>
    <dbReference type="NCBI Taxonomy" id="1172565"/>
    <lineage>
        <taxon>Bacteria</taxon>
        <taxon>Pseudomonadati</taxon>
        <taxon>Pseudomonadota</taxon>
        <taxon>Gammaproteobacteria</taxon>
        <taxon>Enterobacterales</taxon>
        <taxon>Pectobacteriaceae</taxon>
        <taxon>Lonsdalea</taxon>
    </lineage>
</organism>
<gene>
    <name evidence="2" type="ORF">AU492_08880</name>
</gene>